<gene>
    <name evidence="2" type="ORF">LMUR_13264</name>
</gene>
<reference evidence="2 3" key="1">
    <citation type="submission" date="2012-12" db="EMBL/GenBank/DDBJ databases">
        <title>Novel taxa of Listeriaceae from agricultural environments in the United States.</title>
        <authorList>
            <person name="den Bakker H.C."/>
            <person name="Allred A."/>
            <person name="Warchocki S."/>
            <person name="Wright E.M."/>
            <person name="Burrell A."/>
            <person name="Nightingale K.K."/>
            <person name="Kephart D."/>
            <person name="Wiedmann M."/>
        </authorList>
    </citation>
    <scope>NUCLEOTIDE SEQUENCE [LARGE SCALE GENOMIC DNA]</scope>
    <source>
        <strain evidence="2 3">FSL F6-1183</strain>
    </source>
</reference>
<dbReference type="RefSeq" id="WP_036107834.1">
    <property type="nucleotide sequence ID" value="NZ_AODG01000018.1"/>
</dbReference>
<feature type="region of interest" description="Disordered" evidence="1">
    <location>
        <begin position="1"/>
        <end position="47"/>
    </location>
</feature>
<name>A0A829R580_LISGR</name>
<feature type="compositionally biased region" description="Basic residues" evidence="1">
    <location>
        <begin position="1"/>
        <end position="14"/>
    </location>
</feature>
<protein>
    <submittedName>
        <fullName evidence="2">Fusion protein (Includes pXO2-28-29-30)</fullName>
    </submittedName>
</protein>
<organism evidence="2 3">
    <name type="scientific">Listeria grayi FSL F6-1183</name>
    <dbReference type="NCBI Taxonomy" id="1265827"/>
    <lineage>
        <taxon>Bacteria</taxon>
        <taxon>Bacillati</taxon>
        <taxon>Bacillota</taxon>
        <taxon>Bacilli</taxon>
        <taxon>Bacillales</taxon>
        <taxon>Listeriaceae</taxon>
        <taxon>Listeria</taxon>
    </lineage>
</organism>
<dbReference type="EMBL" id="AODG01000018">
    <property type="protein sequence ID" value="EUJ26179.1"/>
    <property type="molecule type" value="Genomic_DNA"/>
</dbReference>
<accession>A0A829R580</accession>
<evidence type="ECO:0000313" key="3">
    <source>
        <dbReference type="Proteomes" id="UP000019251"/>
    </source>
</evidence>
<feature type="region of interest" description="Disordered" evidence="1">
    <location>
        <begin position="61"/>
        <end position="84"/>
    </location>
</feature>
<proteinExistence type="predicted"/>
<evidence type="ECO:0000256" key="1">
    <source>
        <dbReference type="SAM" id="MobiDB-lite"/>
    </source>
</evidence>
<dbReference type="AlphaFoldDB" id="A0A829R580"/>
<feature type="compositionally biased region" description="Basic and acidic residues" evidence="1">
    <location>
        <begin position="15"/>
        <end position="42"/>
    </location>
</feature>
<evidence type="ECO:0000313" key="2">
    <source>
        <dbReference type="EMBL" id="EUJ26179.1"/>
    </source>
</evidence>
<sequence length="678" mass="75998">MKKVTKIQKKKEQKKSKTEDKETTDKQAEQNKETEQPKEKKQLKASGTEIPVYISDFKEVNVQSGTEPFTAGEGDGPGKDENADNDLIRARDQATHTFGVSVATNDGDEYKNIEVEVTMEMPITEEHGLYSITKADGNIYQYFENGKLIRDKYKETKTFTIEQTGNVKQVDFSYQVGFLPNGHKLPKPTAKARIISIDGKKVSTTGNDEVETTSKKQLTVSAKETDAFYMAHNRRYGNESGGYFNGLTKTKDDRDAYLQDISTSIYPQFNQPVGKNHLTGIGQSLPVPGKIKVDFLSEITDDKGKEIAVPTNSRPITAYRYGAPITFPPALDQPTAFDKYKANDLTKGITNNEDAGWDAARAKQPLISYPDNNHISITFDYSSYKNLSFPYGGGIAVAETIWHSPLEGVDPGKTINFKMTPQKITYTSEGKEKEGTYYKGLYNDDGSYKWNTKRLDVPEKAQKVDLSLLKPCLDLTDGNNDYDHTLNRLNIASSKMTTFRIKPQLPKKSQNLIDPHYIFNTAGEVMTKPSYGNVINYFPKLIGSDGSQYEPQLKFGKLKGNNYSPEKLFSYTEEDYEWSENAPSSFSAVMVYYDTEGTAAKYSDISYDGSYISLEMVNDIKSGAISNAGAPYTLSINAFSYDEEGNILRARDKNTTSKLELSEWGDSQEIPIKKRKTR</sequence>
<comment type="caution">
    <text evidence="2">The sequence shown here is derived from an EMBL/GenBank/DDBJ whole genome shotgun (WGS) entry which is preliminary data.</text>
</comment>
<dbReference type="Proteomes" id="UP000019251">
    <property type="component" value="Unassembled WGS sequence"/>
</dbReference>